<dbReference type="EMBL" id="JAPDDR010000006">
    <property type="protein sequence ID" value="MCW1914682.1"/>
    <property type="molecule type" value="Genomic_DNA"/>
</dbReference>
<feature type="signal peptide" evidence="6">
    <location>
        <begin position="1"/>
        <end position="26"/>
    </location>
</feature>
<dbReference type="PANTHER" id="PTHR36152">
    <property type="entry name" value="CYTOPLASMIC PROTEIN-RELATED"/>
    <property type="match status" value="1"/>
</dbReference>
<evidence type="ECO:0000256" key="6">
    <source>
        <dbReference type="SAM" id="SignalP"/>
    </source>
</evidence>
<evidence type="ECO:0000256" key="5">
    <source>
        <dbReference type="SAM" id="MobiDB-lite"/>
    </source>
</evidence>
<gene>
    <name evidence="7" type="ORF">OJ996_13930</name>
</gene>
<keyword evidence="3 6" id="KW-0732">Signal</keyword>
<feature type="compositionally biased region" description="Polar residues" evidence="5">
    <location>
        <begin position="162"/>
        <end position="172"/>
    </location>
</feature>
<organism evidence="7 8">
    <name type="scientific">Luteolibacter rhizosphaerae</name>
    <dbReference type="NCBI Taxonomy" id="2989719"/>
    <lineage>
        <taxon>Bacteria</taxon>
        <taxon>Pseudomonadati</taxon>
        <taxon>Verrucomicrobiota</taxon>
        <taxon>Verrucomicrobiia</taxon>
        <taxon>Verrucomicrobiales</taxon>
        <taxon>Verrucomicrobiaceae</taxon>
        <taxon>Luteolibacter</taxon>
    </lineage>
</organism>
<dbReference type="InterPro" id="IPR036624">
    <property type="entry name" value="Hcp1-lik_sf"/>
</dbReference>
<dbReference type="SUPFAM" id="SSF141452">
    <property type="entry name" value="Hcp1-like"/>
    <property type="match status" value="1"/>
</dbReference>
<protein>
    <submittedName>
        <fullName evidence="7">Type VI secretion system tube protein Hcp</fullName>
    </submittedName>
</protein>
<evidence type="ECO:0000256" key="1">
    <source>
        <dbReference type="ARBA" id="ARBA00004613"/>
    </source>
</evidence>
<feature type="region of interest" description="Disordered" evidence="5">
    <location>
        <begin position="162"/>
        <end position="192"/>
    </location>
</feature>
<proteinExistence type="predicted"/>
<reference evidence="7" key="1">
    <citation type="submission" date="2022-10" db="EMBL/GenBank/DDBJ databases">
        <title>Luteolibacter sp. GHJ8, whole genome shotgun sequencing project.</title>
        <authorList>
            <person name="Zhao G."/>
            <person name="Shen L."/>
        </authorList>
    </citation>
    <scope>NUCLEOTIDE SEQUENCE</scope>
    <source>
        <strain evidence="7">GHJ8</strain>
    </source>
</reference>
<dbReference type="InterPro" id="IPR059100">
    <property type="entry name" value="TSP3_bac"/>
</dbReference>
<dbReference type="PANTHER" id="PTHR36152:SF1">
    <property type="entry name" value="UBIQUITIN-LIKE DOMAIN-CONTAINING PROTEIN"/>
    <property type="match status" value="1"/>
</dbReference>
<accession>A0ABT3G4B2</accession>
<comment type="subcellular location">
    <subcellularLocation>
        <location evidence="1">Secreted</location>
    </subcellularLocation>
</comment>
<sequence length="301" mass="31773">MKLRPSIGSTAAAFAVMLLAVNGAQAAIRAWLDFDGTIPGESRDAMHRNWIDITGFEFSGEERAAPQGFGLLKLVDKASPKLFQATTTGAEIPKATLDLVRSTAEGNETFCRIRLEGIFLTSQTISGNGEAPTETVGLAFKKITYSYFEPVRGTQFYSTFNFENNTGSSGTGNPPDSEPPNPDSDSDGIPDAWEATYGLSIGTNDANADPDGDGLTNREEYLLGTHPKSGASFFKANVVLGNGNAQVSWNAKAGATYVVEWSPNLTSSFSTVATVTASSGSGTATVPAGGTIGFYRVRLQP</sequence>
<dbReference type="Pfam" id="PF18884">
    <property type="entry name" value="TSP3_bac"/>
    <property type="match status" value="2"/>
</dbReference>
<dbReference type="Gene3D" id="2.30.110.20">
    <property type="entry name" value="Hcp1-like"/>
    <property type="match status" value="1"/>
</dbReference>
<keyword evidence="8" id="KW-1185">Reference proteome</keyword>
<evidence type="ECO:0000256" key="4">
    <source>
        <dbReference type="ARBA" id="ARBA00022837"/>
    </source>
</evidence>
<evidence type="ECO:0000313" key="8">
    <source>
        <dbReference type="Proteomes" id="UP001165653"/>
    </source>
</evidence>
<dbReference type="Pfam" id="PF05638">
    <property type="entry name" value="T6SS_HCP"/>
    <property type="match status" value="1"/>
</dbReference>
<name>A0ABT3G4B2_9BACT</name>
<dbReference type="InterPro" id="IPR008514">
    <property type="entry name" value="T6SS_Hcp"/>
</dbReference>
<evidence type="ECO:0000256" key="2">
    <source>
        <dbReference type="ARBA" id="ARBA00022525"/>
    </source>
</evidence>
<dbReference type="Proteomes" id="UP001165653">
    <property type="component" value="Unassembled WGS sequence"/>
</dbReference>
<dbReference type="InterPro" id="IPR053165">
    <property type="entry name" value="HSI-I_assembly_Hcp1"/>
</dbReference>
<feature type="chain" id="PRO_5047019004" evidence="6">
    <location>
        <begin position="27"/>
        <end position="301"/>
    </location>
</feature>
<evidence type="ECO:0000313" key="7">
    <source>
        <dbReference type="EMBL" id="MCW1914682.1"/>
    </source>
</evidence>
<keyword evidence="2" id="KW-0964">Secreted</keyword>
<evidence type="ECO:0000256" key="3">
    <source>
        <dbReference type="ARBA" id="ARBA00022729"/>
    </source>
</evidence>
<comment type="caution">
    <text evidence="7">The sequence shown here is derived from an EMBL/GenBank/DDBJ whole genome shotgun (WGS) entry which is preliminary data.</text>
</comment>
<keyword evidence="4" id="KW-0106">Calcium</keyword>
<dbReference type="RefSeq" id="WP_264514218.1">
    <property type="nucleotide sequence ID" value="NZ_JAPDDR010000006.1"/>
</dbReference>